<organism evidence="1 2">
    <name type="scientific">Mesopusillimonas faecipullorum</name>
    <dbReference type="NCBI Taxonomy" id="2755040"/>
    <lineage>
        <taxon>Bacteria</taxon>
        <taxon>Pseudomonadati</taxon>
        <taxon>Pseudomonadota</taxon>
        <taxon>Betaproteobacteria</taxon>
        <taxon>Burkholderiales</taxon>
        <taxon>Alcaligenaceae</taxon>
        <taxon>Mesopusillimonas</taxon>
    </lineage>
</organism>
<comment type="caution">
    <text evidence="1">The sequence shown here is derived from an EMBL/GenBank/DDBJ whole genome shotgun (WGS) entry which is preliminary data.</text>
</comment>
<sequence length="186" mass="21421">MSVNTVRTSIGPEEVLKFWREAGPEKWFVKDEAFDTVFRETFYELHFAAARRELDDWKDDPESCFALLILLDQYPRNAFRGTAHMFATDPLARHYATHYIESEFLPQLEASLRLFVCVPFIHSEDLGDQEYGVLLYKEHAPEGLSFAVEHRDIIERFGRFPHRNASLGRVTTEAEQAFLDGGGFAG</sequence>
<dbReference type="SUPFAM" id="SSF48452">
    <property type="entry name" value="TPR-like"/>
    <property type="match status" value="1"/>
</dbReference>
<keyword evidence="2" id="KW-1185">Reference proteome</keyword>
<dbReference type="EMBL" id="JACDXW010000004">
    <property type="protein sequence ID" value="MCB5364081.1"/>
    <property type="molecule type" value="Genomic_DNA"/>
</dbReference>
<dbReference type="InterPro" id="IPR010323">
    <property type="entry name" value="DUF924"/>
</dbReference>
<dbReference type="Proteomes" id="UP000776983">
    <property type="component" value="Unassembled WGS sequence"/>
</dbReference>
<evidence type="ECO:0000313" key="2">
    <source>
        <dbReference type="Proteomes" id="UP000776983"/>
    </source>
</evidence>
<proteinExistence type="predicted"/>
<dbReference type="Pfam" id="PF06041">
    <property type="entry name" value="DUF924"/>
    <property type="match status" value="1"/>
</dbReference>
<name>A0ABS8CDG6_9BURK</name>
<evidence type="ECO:0000313" key="1">
    <source>
        <dbReference type="EMBL" id="MCB5364081.1"/>
    </source>
</evidence>
<reference evidence="1 2" key="1">
    <citation type="submission" date="2020-07" db="EMBL/GenBank/DDBJ databases">
        <title>Pusillimonas sp. nov., isolated from poultry manure in Taiwan.</title>
        <authorList>
            <person name="Lin S.-Y."/>
            <person name="Tang Y.-S."/>
            <person name="Young C.-C."/>
        </authorList>
    </citation>
    <scope>NUCLEOTIDE SEQUENCE [LARGE SCALE GENOMIC DNA]</scope>
    <source>
        <strain evidence="1 2">CC-YST705</strain>
    </source>
</reference>
<dbReference type="Gene3D" id="1.25.40.10">
    <property type="entry name" value="Tetratricopeptide repeat domain"/>
    <property type="match status" value="1"/>
</dbReference>
<dbReference type="Gene3D" id="1.20.58.320">
    <property type="entry name" value="TPR-like"/>
    <property type="match status" value="1"/>
</dbReference>
<accession>A0ABS8CDG6</accession>
<dbReference type="InterPro" id="IPR011990">
    <property type="entry name" value="TPR-like_helical_dom_sf"/>
</dbReference>
<gene>
    <name evidence="1" type="ORF">H0484_10020</name>
</gene>
<protein>
    <submittedName>
        <fullName evidence="1">DUF924 family protein</fullName>
    </submittedName>
</protein>
<dbReference type="RefSeq" id="WP_226954438.1">
    <property type="nucleotide sequence ID" value="NZ_JACDXW010000004.1"/>
</dbReference>